<protein>
    <recommendedName>
        <fullName evidence="2">AMP-dependent synthetase/ligase domain-containing protein</fullName>
    </recommendedName>
</protein>
<dbReference type="InterPro" id="IPR000873">
    <property type="entry name" value="AMP-dep_synth/lig_dom"/>
</dbReference>
<keyword evidence="1" id="KW-0436">Ligase</keyword>
<evidence type="ECO:0000313" key="4">
    <source>
        <dbReference type="Proteomes" id="UP001320544"/>
    </source>
</evidence>
<dbReference type="Proteomes" id="UP001320544">
    <property type="component" value="Chromosome"/>
</dbReference>
<feature type="domain" description="AMP-dependent synthetase/ligase" evidence="2">
    <location>
        <begin position="2"/>
        <end position="97"/>
    </location>
</feature>
<gene>
    <name evidence="3" type="ORF">CE91St30_00400</name>
</gene>
<evidence type="ECO:0000259" key="2">
    <source>
        <dbReference type="Pfam" id="PF00501"/>
    </source>
</evidence>
<dbReference type="EMBL" id="AP025564">
    <property type="protein sequence ID" value="BDE94707.1"/>
    <property type="molecule type" value="Genomic_DNA"/>
</dbReference>
<dbReference type="Gene3D" id="3.40.50.12780">
    <property type="entry name" value="N-terminal domain of ligase-like"/>
    <property type="match status" value="1"/>
</dbReference>
<organism evidence="3 4">
    <name type="scientific">Raoultibacter timonensis</name>
    <dbReference type="NCBI Taxonomy" id="1907662"/>
    <lineage>
        <taxon>Bacteria</taxon>
        <taxon>Bacillati</taxon>
        <taxon>Actinomycetota</taxon>
        <taxon>Coriobacteriia</taxon>
        <taxon>Eggerthellales</taxon>
        <taxon>Eggerthellaceae</taxon>
        <taxon>Raoultibacter</taxon>
    </lineage>
</organism>
<name>A0ABM7WF20_9ACTN</name>
<evidence type="ECO:0000256" key="1">
    <source>
        <dbReference type="ARBA" id="ARBA00022598"/>
    </source>
</evidence>
<dbReference type="InterPro" id="IPR042099">
    <property type="entry name" value="ANL_N_sf"/>
</dbReference>
<accession>A0ABM7WF20</accession>
<keyword evidence="4" id="KW-1185">Reference proteome</keyword>
<sequence>MRYLTQAGGSLGSETHRWIAEECLNEGIDFVVMYGQTEATARMAYLPPEFALEKVGSVGIAIPGGRMAVLDEVGTIHDNPGALGELVYWGANVTMGYASEAGDLMHGDEFGGCLQTGDIARIDEDGFFEIVGRKKRIVKVYGNRLGLDEMENMLRAEGYSVACIGKDDLVTVFCDSASFEELADLASKKTGFPKRVFNVKPIDSLPRNESGKILYSELSAWL</sequence>
<evidence type="ECO:0000313" key="3">
    <source>
        <dbReference type="EMBL" id="BDE94707.1"/>
    </source>
</evidence>
<dbReference type="SUPFAM" id="SSF56801">
    <property type="entry name" value="Acetyl-CoA synthetase-like"/>
    <property type="match status" value="1"/>
</dbReference>
<proteinExistence type="predicted"/>
<dbReference type="PANTHER" id="PTHR43767:SF8">
    <property type="entry name" value="LONG-CHAIN-FATTY-ACID--COA LIGASE"/>
    <property type="match status" value="1"/>
</dbReference>
<dbReference type="Pfam" id="PF00501">
    <property type="entry name" value="AMP-binding"/>
    <property type="match status" value="1"/>
</dbReference>
<reference evidence="3 4" key="1">
    <citation type="submission" date="2022-01" db="EMBL/GenBank/DDBJ databases">
        <title>Novel bile acid biosynthetic pathways are enriched in the microbiome of centenarians.</title>
        <authorList>
            <person name="Sato Y."/>
            <person name="Atarashi K."/>
            <person name="Plichta R.D."/>
            <person name="Arai Y."/>
            <person name="Sasajima S."/>
            <person name="Kearney M.S."/>
            <person name="Suda W."/>
            <person name="Takeshita K."/>
            <person name="Sasaki T."/>
            <person name="Okamoto S."/>
            <person name="Skelly N.A."/>
            <person name="Okamura Y."/>
            <person name="Vlamakis H."/>
            <person name="Li Y."/>
            <person name="Tanoue T."/>
            <person name="Takei H."/>
            <person name="Nittono H."/>
            <person name="Narushima S."/>
            <person name="Irie J."/>
            <person name="Itoh H."/>
            <person name="Moriya K."/>
            <person name="Sugiura Y."/>
            <person name="Suematsu M."/>
            <person name="Moritoki N."/>
            <person name="Shibata S."/>
            <person name="Littman R.D."/>
            <person name="Fischbach A.M."/>
            <person name="Uwamino Y."/>
            <person name="Inoue T."/>
            <person name="Honda A."/>
            <person name="Hattori M."/>
            <person name="Murai T."/>
            <person name="Xavier J.R."/>
            <person name="Hirose N."/>
            <person name="Honda K."/>
        </authorList>
    </citation>
    <scope>NUCLEOTIDE SEQUENCE [LARGE SCALE GENOMIC DNA]</scope>
    <source>
        <strain evidence="3 4">CE91-St30</strain>
    </source>
</reference>
<dbReference type="PANTHER" id="PTHR43767">
    <property type="entry name" value="LONG-CHAIN-FATTY-ACID--COA LIGASE"/>
    <property type="match status" value="1"/>
</dbReference>
<dbReference type="InterPro" id="IPR050237">
    <property type="entry name" value="ATP-dep_AMP-bd_enzyme"/>
</dbReference>